<dbReference type="Proteomes" id="UP001165363">
    <property type="component" value="Unassembled WGS sequence"/>
</dbReference>
<reference evidence="1" key="1">
    <citation type="submission" date="2022-05" db="EMBL/GenBank/DDBJ databases">
        <authorList>
            <person name="Jo J.-H."/>
            <person name="Im W.-T."/>
        </authorList>
    </citation>
    <scope>NUCLEOTIDE SEQUENCE</scope>
    <source>
        <strain evidence="1">SE158</strain>
    </source>
</reference>
<sequence length="204" mass="21359">MTGLVLLILLGVFSLAGLWALRVRGPLLTIAAAALMFGGAGYALQGSPGLAGSPAKGSAASHYVDVAGARHILMGQFTRSEHWMIIADSFASRGKTDEAVVLVQSGLRAHPDDYTLWVGLGNALVDHAGVMTPAAEFAYARAEKVAPWSPAPKFFHGLGMLRSGQRDAALKEWKALLASAPAQAGWRPLVEDGVAMLERGQAAS</sequence>
<comment type="caution">
    <text evidence="1">The sequence shown here is derived from an EMBL/GenBank/DDBJ whole genome shotgun (WGS) entry which is preliminary data.</text>
</comment>
<organism evidence="1 2">
    <name type="scientific">Sphingomonas alba</name>
    <dbReference type="NCBI Taxonomy" id="2908208"/>
    <lineage>
        <taxon>Bacteria</taxon>
        <taxon>Pseudomonadati</taxon>
        <taxon>Pseudomonadota</taxon>
        <taxon>Alphaproteobacteria</taxon>
        <taxon>Sphingomonadales</taxon>
        <taxon>Sphingomonadaceae</taxon>
        <taxon>Sphingomonas</taxon>
    </lineage>
</organism>
<name>A0ABT0RJ06_9SPHN</name>
<dbReference type="Gene3D" id="1.25.40.10">
    <property type="entry name" value="Tetratricopeptide repeat domain"/>
    <property type="match status" value="1"/>
</dbReference>
<gene>
    <name evidence="1" type="ORF">LZ536_01645</name>
</gene>
<keyword evidence="2" id="KW-1185">Reference proteome</keyword>
<evidence type="ECO:0000313" key="1">
    <source>
        <dbReference type="EMBL" id="MCL6682606.1"/>
    </source>
</evidence>
<evidence type="ECO:0000313" key="2">
    <source>
        <dbReference type="Proteomes" id="UP001165363"/>
    </source>
</evidence>
<accession>A0ABT0RJ06</accession>
<dbReference type="SUPFAM" id="SSF48452">
    <property type="entry name" value="TPR-like"/>
    <property type="match status" value="1"/>
</dbReference>
<protein>
    <submittedName>
        <fullName evidence="1">Cytochrome C biosynthesis protein</fullName>
    </submittedName>
</protein>
<proteinExistence type="predicted"/>
<dbReference type="InterPro" id="IPR011990">
    <property type="entry name" value="TPR-like_helical_dom_sf"/>
</dbReference>
<dbReference type="RefSeq" id="WP_249846565.1">
    <property type="nucleotide sequence ID" value="NZ_JAMGBD010000001.1"/>
</dbReference>
<dbReference type="EMBL" id="JAMGBD010000001">
    <property type="protein sequence ID" value="MCL6682606.1"/>
    <property type="molecule type" value="Genomic_DNA"/>
</dbReference>